<dbReference type="EMBL" id="BJVI01000090">
    <property type="protein sequence ID" value="GEL20763.1"/>
    <property type="molecule type" value="Genomic_DNA"/>
</dbReference>
<name>A0A511D8M5_9PSEU</name>
<comment type="caution">
    <text evidence="1">The sequence shown here is derived from an EMBL/GenBank/DDBJ whole genome shotgun (WGS) entry which is preliminary data.</text>
</comment>
<reference evidence="1 2" key="1">
    <citation type="submission" date="2019-07" db="EMBL/GenBank/DDBJ databases">
        <title>Whole genome shotgun sequence of Pseudonocardia asaccharolytica NBRC 16224.</title>
        <authorList>
            <person name="Hosoyama A."/>
            <person name="Uohara A."/>
            <person name="Ohji S."/>
            <person name="Ichikawa N."/>
        </authorList>
    </citation>
    <scope>NUCLEOTIDE SEQUENCE [LARGE SCALE GENOMIC DNA]</scope>
    <source>
        <strain evidence="1 2">NBRC 16224</strain>
    </source>
</reference>
<evidence type="ECO:0000313" key="2">
    <source>
        <dbReference type="Proteomes" id="UP000321328"/>
    </source>
</evidence>
<gene>
    <name evidence="1" type="ORF">PA7_46000</name>
</gene>
<proteinExistence type="predicted"/>
<accession>A0A511D8M5</accession>
<evidence type="ECO:0000313" key="1">
    <source>
        <dbReference type="EMBL" id="GEL20763.1"/>
    </source>
</evidence>
<keyword evidence="2" id="KW-1185">Reference proteome</keyword>
<dbReference type="AlphaFoldDB" id="A0A511D8M5"/>
<organism evidence="1 2">
    <name type="scientific">Pseudonocardia asaccharolytica DSM 44247 = NBRC 16224</name>
    <dbReference type="NCBI Taxonomy" id="1123024"/>
    <lineage>
        <taxon>Bacteria</taxon>
        <taxon>Bacillati</taxon>
        <taxon>Actinomycetota</taxon>
        <taxon>Actinomycetes</taxon>
        <taxon>Pseudonocardiales</taxon>
        <taxon>Pseudonocardiaceae</taxon>
        <taxon>Pseudonocardia</taxon>
    </lineage>
</organism>
<sequence length="100" mass="10455">MLVLDPFSIPAVADELVGSLASLLAAASPARMHPEESYQVTVNRLRAQKVKLHRKPLPVAVVKATCSSACLPLGGSVRSLRRDRCSGSSGAAGCRSPRGC</sequence>
<protein>
    <submittedName>
        <fullName evidence="1">Uncharacterized protein</fullName>
    </submittedName>
</protein>
<dbReference type="Proteomes" id="UP000321328">
    <property type="component" value="Unassembled WGS sequence"/>
</dbReference>